<protein>
    <recommendedName>
        <fullName evidence="3">DUF2599 domain-containing protein</fullName>
    </recommendedName>
</protein>
<dbReference type="RefSeq" id="WP_344344533.1">
    <property type="nucleotide sequence ID" value="NZ_BAAAQT010000008.1"/>
</dbReference>
<organism evidence="1 2">
    <name type="scientific">Agrococcus versicolor</name>
    <dbReference type="NCBI Taxonomy" id="501482"/>
    <lineage>
        <taxon>Bacteria</taxon>
        <taxon>Bacillati</taxon>
        <taxon>Actinomycetota</taxon>
        <taxon>Actinomycetes</taxon>
        <taxon>Micrococcales</taxon>
        <taxon>Microbacteriaceae</taxon>
        <taxon>Agrococcus</taxon>
    </lineage>
</organism>
<keyword evidence="2" id="KW-1185">Reference proteome</keyword>
<sequence>MTGTIRVRTVLSTGAVIALSSLGVGLPASDADGGSELAETPVGAVVVAVAPEVFEDVATDVSVSESEARVEAVAVDPMTQQEFAEGSATLHAEEVAIELTGLVGDTFTAEILTVADDPAIITDDGALVVEASPGIEVLVIVKEDASVQIVASIESSDASERIPLDLGDGEAVDIVVDVDGLATVRDPQGAFLGFVAPPWALDAEGRSVPTHFEVDGTMLVQVVNHAAGDFTYPIVADPYLGKNLFQGFTYSVTLRKHSFSKSVFGQSIHRPTNYGIFLNQGWAEFQARNLGQSRVNVSVRQQYDCHAAGGYFDLAGVTWDLEYDRPARTLGNWFFGSAIHRCNWNTANRY</sequence>
<accession>A0ABN3AWS5</accession>
<gene>
    <name evidence="1" type="ORF">GCM10009846_27130</name>
</gene>
<name>A0ABN3AWS5_9MICO</name>
<dbReference type="EMBL" id="BAAAQT010000008">
    <property type="protein sequence ID" value="GAA2175806.1"/>
    <property type="molecule type" value="Genomic_DNA"/>
</dbReference>
<proteinExistence type="predicted"/>
<reference evidence="1 2" key="1">
    <citation type="journal article" date="2019" name="Int. J. Syst. Evol. Microbiol.">
        <title>The Global Catalogue of Microorganisms (GCM) 10K type strain sequencing project: providing services to taxonomists for standard genome sequencing and annotation.</title>
        <authorList>
            <consortium name="The Broad Institute Genomics Platform"/>
            <consortium name="The Broad Institute Genome Sequencing Center for Infectious Disease"/>
            <person name="Wu L."/>
            <person name="Ma J."/>
        </authorList>
    </citation>
    <scope>NUCLEOTIDE SEQUENCE [LARGE SCALE GENOMIC DNA]</scope>
    <source>
        <strain evidence="1 2">JCM 16026</strain>
    </source>
</reference>
<comment type="caution">
    <text evidence="1">The sequence shown here is derived from an EMBL/GenBank/DDBJ whole genome shotgun (WGS) entry which is preliminary data.</text>
</comment>
<evidence type="ECO:0000313" key="1">
    <source>
        <dbReference type="EMBL" id="GAA2175806.1"/>
    </source>
</evidence>
<evidence type="ECO:0008006" key="3">
    <source>
        <dbReference type="Google" id="ProtNLM"/>
    </source>
</evidence>
<dbReference type="Proteomes" id="UP001501599">
    <property type="component" value="Unassembled WGS sequence"/>
</dbReference>
<evidence type="ECO:0000313" key="2">
    <source>
        <dbReference type="Proteomes" id="UP001501599"/>
    </source>
</evidence>